<gene>
    <name evidence="1" type="ordered locus">BCAN_A1194</name>
</gene>
<sequence>MIHLNGHCSAGNNVDRQPALARFLVTLAHIVSGLAHCFNAGIKRHEMLAIPLDRKRSSRNGLDRTKRIALDARHLNQPGNRIACHAKVMFQRNFRRIFNLLRRAAQNGRKARSRHGRCRADFALTPHFRTGNGCIVLDDAANSGRCQQKIANALLVRIAMEMEIITQHCGNHTRSSVCGRRHHPATGSVLLVDGHGVNRQPVIGEQRVAAIVTPVFLKLVMQLARAPPHIQPARHDTIAAEPTLNAIAHRAPYPVQAMIQINARHATFFVCALHLCNRKTAGVSHFEHFGCIAERIRHIGPVVDLVATGLHAAQFFRCNDETAANGKIGTAQQKPVVPVISLECHPVGVSGKRRLAIHDQIGFRIEMISGMAFRLHCLFRSHTGDFRIHDVGIDRIGPVSTKAKDDRAVGGMADAGIGKRTVQAGLETVDFRIGRLWPVPTDNFVEEHIGSRHRPHGMRAGRPDANLVKIKNRQKHSHTCCTPSSGCLIIGQATRLKAIAKRGWQGPRA</sequence>
<evidence type="ECO:0000313" key="2">
    <source>
        <dbReference type="Proteomes" id="UP000001385"/>
    </source>
</evidence>
<proteinExistence type="predicted"/>
<reference evidence="1 2" key="1">
    <citation type="submission" date="2007-10" db="EMBL/GenBank/DDBJ databases">
        <title>Brucella canis ATCC 23365 whole genome shotgun sequencing project.</title>
        <authorList>
            <person name="Setubal J.C."/>
            <person name="Bowns C."/>
            <person name="Boyle S."/>
            <person name="Crasta O.R."/>
            <person name="Czar M.J."/>
            <person name="Dharmanolla C."/>
            <person name="Gillespie J.J."/>
            <person name="Kenyon R.W."/>
            <person name="Lu J."/>
            <person name="Mane S."/>
            <person name="Mohapatra S."/>
            <person name="Nagrani S."/>
            <person name="Purkayastha A."/>
            <person name="Rajasimha H.K."/>
            <person name="Shallom J.M."/>
            <person name="Shallom S."/>
            <person name="Shukla M."/>
            <person name="Snyder E.E."/>
            <person name="Sobral B.W."/>
            <person name="Wattam A.R."/>
            <person name="Will R."/>
            <person name="Williams K."/>
            <person name="Yoo H."/>
            <person name="Bruce D."/>
            <person name="Detter C."/>
            <person name="Munk C."/>
            <person name="Brettin T.S."/>
        </authorList>
    </citation>
    <scope>NUCLEOTIDE SEQUENCE [LARGE SCALE GENOMIC DNA]</scope>
    <source>
        <strain evidence="2">ATCC 23365 / NCTC 10854 / RM-666</strain>
    </source>
</reference>
<dbReference type="KEGG" id="bcs:BCAN_A1194"/>
<evidence type="ECO:0000313" key="1">
    <source>
        <dbReference type="EMBL" id="ABX62243.1"/>
    </source>
</evidence>
<keyword evidence="2" id="KW-1185">Reference proteome</keyword>
<organism evidence="1 2">
    <name type="scientific">Brucella canis (strain ATCC 23365 / NCTC 10854 / RM-666)</name>
    <dbReference type="NCBI Taxonomy" id="483179"/>
    <lineage>
        <taxon>Bacteria</taxon>
        <taxon>Pseudomonadati</taxon>
        <taxon>Pseudomonadota</taxon>
        <taxon>Alphaproteobacteria</taxon>
        <taxon>Hyphomicrobiales</taxon>
        <taxon>Brucellaceae</taxon>
        <taxon>Brucella/Ochrobactrum group</taxon>
        <taxon>Brucella</taxon>
    </lineage>
</organism>
<dbReference type="HOGENOM" id="CLU_534937_0_0_5"/>
<dbReference type="AlphaFoldDB" id="A9M5I8"/>
<name>A9M5I8_BRUC2</name>
<protein>
    <submittedName>
        <fullName evidence="1">Uncharacterized protein</fullName>
    </submittedName>
</protein>
<dbReference type="Proteomes" id="UP000001385">
    <property type="component" value="Chromosome I"/>
</dbReference>
<dbReference type="EMBL" id="CP000872">
    <property type="protein sequence ID" value="ABX62243.1"/>
    <property type="molecule type" value="Genomic_DNA"/>
</dbReference>
<accession>A9M5I8</accession>